<dbReference type="RefSeq" id="WP_184089636.1">
    <property type="nucleotide sequence ID" value="NZ_JACIJF010000011.1"/>
</dbReference>
<dbReference type="SUPFAM" id="SSF69318">
    <property type="entry name" value="Integrin alpha N-terminal domain"/>
    <property type="match status" value="1"/>
</dbReference>
<dbReference type="Proteomes" id="UP000527143">
    <property type="component" value="Unassembled WGS sequence"/>
</dbReference>
<evidence type="ECO:0000256" key="1">
    <source>
        <dbReference type="SAM" id="MobiDB-lite"/>
    </source>
</evidence>
<organism evidence="2 3">
    <name type="scientific">Sphingomonas xinjiangensis</name>
    <dbReference type="NCBI Taxonomy" id="643568"/>
    <lineage>
        <taxon>Bacteria</taxon>
        <taxon>Pseudomonadati</taxon>
        <taxon>Pseudomonadota</taxon>
        <taxon>Alphaproteobacteria</taxon>
        <taxon>Sphingomonadales</taxon>
        <taxon>Sphingomonadaceae</taxon>
        <taxon>Sphingomonas</taxon>
    </lineage>
</organism>
<dbReference type="AlphaFoldDB" id="A0A840YHS8"/>
<reference evidence="2 3" key="1">
    <citation type="submission" date="2020-08" db="EMBL/GenBank/DDBJ databases">
        <title>Genomic Encyclopedia of Type Strains, Phase IV (KMG-IV): sequencing the most valuable type-strain genomes for metagenomic binning, comparative biology and taxonomic classification.</title>
        <authorList>
            <person name="Goeker M."/>
        </authorList>
    </citation>
    <scope>NUCLEOTIDE SEQUENCE [LARGE SCALE GENOMIC DNA]</scope>
    <source>
        <strain evidence="2 3">DSM 26736</strain>
    </source>
</reference>
<sequence>MFAMLIAAGMPAGLPVPDRAVTFIRDTLEIGRYRAAAADLNGDGAAEIIVRAEASNFCGSGGCTLYVLSPRAGGYRIVTRMTITQPPIRVLATSTRGWRDLGVRVGGGGITRWYEARLRFDGRSYPRNPSVAPARPAENAQGRTVLD</sequence>
<gene>
    <name evidence="2" type="ORF">FHT02_003188</name>
</gene>
<dbReference type="EMBL" id="JACIJF010000011">
    <property type="protein sequence ID" value="MBB5711935.1"/>
    <property type="molecule type" value="Genomic_DNA"/>
</dbReference>
<evidence type="ECO:0000313" key="3">
    <source>
        <dbReference type="Proteomes" id="UP000527143"/>
    </source>
</evidence>
<name>A0A840YHS8_9SPHN</name>
<accession>A0A840YHS8</accession>
<evidence type="ECO:0000313" key="2">
    <source>
        <dbReference type="EMBL" id="MBB5711935.1"/>
    </source>
</evidence>
<dbReference type="InterPro" id="IPR028994">
    <property type="entry name" value="Integrin_alpha_N"/>
</dbReference>
<protein>
    <recommendedName>
        <fullName evidence="4">VCBS repeat-containing protein</fullName>
    </recommendedName>
</protein>
<evidence type="ECO:0008006" key="4">
    <source>
        <dbReference type="Google" id="ProtNLM"/>
    </source>
</evidence>
<feature type="region of interest" description="Disordered" evidence="1">
    <location>
        <begin position="125"/>
        <end position="147"/>
    </location>
</feature>
<keyword evidence="3" id="KW-1185">Reference proteome</keyword>
<proteinExistence type="predicted"/>
<comment type="caution">
    <text evidence="2">The sequence shown here is derived from an EMBL/GenBank/DDBJ whole genome shotgun (WGS) entry which is preliminary data.</text>
</comment>